<proteinExistence type="predicted"/>
<evidence type="ECO:0000313" key="2">
    <source>
        <dbReference type="EMBL" id="EAZ18123.1"/>
    </source>
</evidence>
<reference evidence="2" key="2">
    <citation type="submission" date="2008-12" db="EMBL/GenBank/DDBJ databases">
        <title>Improved gene annotation of the rice (Oryza sativa) genomes.</title>
        <authorList>
            <person name="Wang J."/>
            <person name="Li R."/>
            <person name="Fan W."/>
            <person name="Huang Q."/>
            <person name="Zhang J."/>
            <person name="Zhou Y."/>
            <person name="Hu Y."/>
            <person name="Zi S."/>
            <person name="Li J."/>
            <person name="Ni P."/>
            <person name="Zheng H."/>
            <person name="Zhang Y."/>
            <person name="Zhao M."/>
            <person name="Hao Q."/>
            <person name="McDermott J."/>
            <person name="Samudrala R."/>
            <person name="Kristiansen K."/>
            <person name="Wong G.K.-S."/>
        </authorList>
    </citation>
    <scope>NUCLEOTIDE SEQUENCE</scope>
</reference>
<reference evidence="2" key="1">
    <citation type="journal article" date="2005" name="PLoS Biol.">
        <title>The genomes of Oryza sativa: a history of duplications.</title>
        <authorList>
            <person name="Yu J."/>
            <person name="Wang J."/>
            <person name="Lin W."/>
            <person name="Li S."/>
            <person name="Li H."/>
            <person name="Zhou J."/>
            <person name="Ni P."/>
            <person name="Dong W."/>
            <person name="Hu S."/>
            <person name="Zeng C."/>
            <person name="Zhang J."/>
            <person name="Zhang Y."/>
            <person name="Li R."/>
            <person name="Xu Z."/>
            <person name="Li S."/>
            <person name="Li X."/>
            <person name="Zheng H."/>
            <person name="Cong L."/>
            <person name="Lin L."/>
            <person name="Yin J."/>
            <person name="Geng J."/>
            <person name="Li G."/>
            <person name="Shi J."/>
            <person name="Liu J."/>
            <person name="Lv H."/>
            <person name="Li J."/>
            <person name="Wang J."/>
            <person name="Deng Y."/>
            <person name="Ran L."/>
            <person name="Shi X."/>
            <person name="Wang X."/>
            <person name="Wu Q."/>
            <person name="Li C."/>
            <person name="Ren X."/>
            <person name="Wang J."/>
            <person name="Wang X."/>
            <person name="Li D."/>
            <person name="Liu D."/>
            <person name="Zhang X."/>
            <person name="Ji Z."/>
            <person name="Zhao W."/>
            <person name="Sun Y."/>
            <person name="Zhang Z."/>
            <person name="Bao J."/>
            <person name="Han Y."/>
            <person name="Dong L."/>
            <person name="Ji J."/>
            <person name="Chen P."/>
            <person name="Wu S."/>
            <person name="Liu J."/>
            <person name="Xiao Y."/>
            <person name="Bu D."/>
            <person name="Tan J."/>
            <person name="Yang L."/>
            <person name="Ye C."/>
            <person name="Zhang J."/>
            <person name="Xu J."/>
            <person name="Zhou Y."/>
            <person name="Yu Y."/>
            <person name="Zhang B."/>
            <person name="Zhuang S."/>
            <person name="Wei H."/>
            <person name="Liu B."/>
            <person name="Lei M."/>
            <person name="Yu H."/>
            <person name="Li Y."/>
            <person name="Xu H."/>
            <person name="Wei S."/>
            <person name="He X."/>
            <person name="Fang L."/>
            <person name="Zhang Z."/>
            <person name="Zhang Y."/>
            <person name="Huang X."/>
            <person name="Su Z."/>
            <person name="Tong W."/>
            <person name="Li J."/>
            <person name="Tong Z."/>
            <person name="Li S."/>
            <person name="Ye J."/>
            <person name="Wang L."/>
            <person name="Fang L."/>
            <person name="Lei T."/>
            <person name="Chen C."/>
            <person name="Chen H."/>
            <person name="Xu Z."/>
            <person name="Li H."/>
            <person name="Huang H."/>
            <person name="Zhang F."/>
            <person name="Xu H."/>
            <person name="Li N."/>
            <person name="Zhao C."/>
            <person name="Li S."/>
            <person name="Dong L."/>
            <person name="Huang Y."/>
            <person name="Li L."/>
            <person name="Xi Y."/>
            <person name="Qi Q."/>
            <person name="Li W."/>
            <person name="Zhang B."/>
            <person name="Hu W."/>
            <person name="Zhang Y."/>
            <person name="Tian X."/>
            <person name="Jiao Y."/>
            <person name="Liang X."/>
            <person name="Jin J."/>
            <person name="Gao L."/>
            <person name="Zheng W."/>
            <person name="Hao B."/>
            <person name="Liu S."/>
            <person name="Wang W."/>
            <person name="Yuan L."/>
            <person name="Cao M."/>
            <person name="McDermott J."/>
            <person name="Samudrala R."/>
            <person name="Wang J."/>
            <person name="Wong G.K."/>
            <person name="Yang H."/>
        </authorList>
    </citation>
    <scope>NUCLEOTIDE SEQUENCE [LARGE SCALE GENOMIC DNA]</scope>
</reference>
<organism evidence="2">
    <name type="scientific">Oryza sativa subsp. japonica</name>
    <name type="common">Rice</name>
    <dbReference type="NCBI Taxonomy" id="39947"/>
    <lineage>
        <taxon>Eukaryota</taxon>
        <taxon>Viridiplantae</taxon>
        <taxon>Streptophyta</taxon>
        <taxon>Embryophyta</taxon>
        <taxon>Tracheophyta</taxon>
        <taxon>Spermatophyta</taxon>
        <taxon>Magnoliopsida</taxon>
        <taxon>Liliopsida</taxon>
        <taxon>Poales</taxon>
        <taxon>Poaceae</taxon>
        <taxon>BOP clade</taxon>
        <taxon>Oryzoideae</taxon>
        <taxon>Oryzeae</taxon>
        <taxon>Oryzinae</taxon>
        <taxon>Oryza</taxon>
        <taxon>Oryza sativa</taxon>
    </lineage>
</organism>
<feature type="region of interest" description="Disordered" evidence="1">
    <location>
        <begin position="61"/>
        <end position="84"/>
    </location>
</feature>
<dbReference type="EMBL" id="CM000148">
    <property type="protein sequence ID" value="EAZ18123.1"/>
    <property type="molecule type" value="Genomic_DNA"/>
</dbReference>
<gene>
    <name evidence="2" type="ORF">OsJ_33668</name>
</gene>
<dbReference type="AlphaFoldDB" id="A3CAL0"/>
<feature type="region of interest" description="Disordered" evidence="1">
    <location>
        <begin position="1"/>
        <end position="28"/>
    </location>
</feature>
<accession>A3CAL0</accession>
<evidence type="ECO:0000256" key="1">
    <source>
        <dbReference type="SAM" id="MobiDB-lite"/>
    </source>
</evidence>
<name>A3CAL0_ORYSJ</name>
<dbReference type="Proteomes" id="UP000007752">
    <property type="component" value="Chromosome 11"/>
</dbReference>
<protein>
    <submittedName>
        <fullName evidence="2">Uncharacterized protein</fullName>
    </submittedName>
</protein>
<sequence>MADAVQRPGTARCGDAGGRVGSGMRPSDGGADAAASVCMCGCEGQATALLDRAMVARPSEGAVRSGSGGVLPIAPQAGRGRATVRRPVVRRMTARQGEGQAARPAAMAWRGRLPVVELRQSVFTGDSKSATTESIENHKNGTRRMQGIRLCNSMSKMQEDSKRFLYLLLSRSPVERRAGNVLRNPPATQSSPRVSRNVYKNWRHRM</sequence>